<feature type="repeat" description="PPR" evidence="3">
    <location>
        <begin position="559"/>
        <end position="593"/>
    </location>
</feature>
<feature type="repeat" description="PPR" evidence="3">
    <location>
        <begin position="664"/>
        <end position="698"/>
    </location>
</feature>
<feature type="region of interest" description="Disordered" evidence="4">
    <location>
        <begin position="765"/>
        <end position="795"/>
    </location>
</feature>
<feature type="repeat" description="PPR" evidence="3">
    <location>
        <begin position="453"/>
        <end position="487"/>
    </location>
</feature>
<dbReference type="PANTHER" id="PTHR47931">
    <property type="entry name" value="OS01G0228400 PROTEIN"/>
    <property type="match status" value="1"/>
</dbReference>
<evidence type="ECO:0000256" key="2">
    <source>
        <dbReference type="ARBA" id="ARBA00022946"/>
    </source>
</evidence>
<feature type="repeat" description="PPR" evidence="3">
    <location>
        <begin position="699"/>
        <end position="733"/>
    </location>
</feature>
<keyword evidence="1" id="KW-0677">Repeat</keyword>
<dbReference type="Proteomes" id="UP000807115">
    <property type="component" value="Chromosome 2"/>
</dbReference>
<dbReference type="Pfam" id="PF01535">
    <property type="entry name" value="PPR"/>
    <property type="match status" value="2"/>
</dbReference>
<reference evidence="5" key="2">
    <citation type="submission" date="2020-10" db="EMBL/GenBank/DDBJ databases">
        <authorList>
            <person name="Cooper E.A."/>
            <person name="Brenton Z.W."/>
            <person name="Flinn B.S."/>
            <person name="Jenkins J."/>
            <person name="Shu S."/>
            <person name="Flowers D."/>
            <person name="Luo F."/>
            <person name="Wang Y."/>
            <person name="Xia P."/>
            <person name="Barry K."/>
            <person name="Daum C."/>
            <person name="Lipzen A."/>
            <person name="Yoshinaga Y."/>
            <person name="Schmutz J."/>
            <person name="Saski C."/>
            <person name="Vermerris W."/>
            <person name="Kresovich S."/>
        </authorList>
    </citation>
    <scope>NUCLEOTIDE SEQUENCE</scope>
</reference>
<dbReference type="Gene3D" id="1.25.40.10">
    <property type="entry name" value="Tetratricopeptide repeat domain"/>
    <property type="match status" value="4"/>
</dbReference>
<comment type="caution">
    <text evidence="5">The sequence shown here is derived from an EMBL/GenBank/DDBJ whole genome shotgun (WGS) entry which is preliminary data.</text>
</comment>
<evidence type="ECO:0008006" key="7">
    <source>
        <dbReference type="Google" id="ProtNLM"/>
    </source>
</evidence>
<evidence type="ECO:0000313" key="5">
    <source>
        <dbReference type="EMBL" id="KAG0543437.1"/>
    </source>
</evidence>
<dbReference type="AlphaFoldDB" id="A0A921RNT2"/>
<feature type="repeat" description="PPR" evidence="3">
    <location>
        <begin position="523"/>
        <end position="558"/>
    </location>
</feature>
<feature type="region of interest" description="Disordered" evidence="4">
    <location>
        <begin position="175"/>
        <end position="218"/>
    </location>
</feature>
<feature type="compositionally biased region" description="Acidic residues" evidence="4">
    <location>
        <begin position="209"/>
        <end position="218"/>
    </location>
</feature>
<evidence type="ECO:0000256" key="1">
    <source>
        <dbReference type="ARBA" id="ARBA00022737"/>
    </source>
</evidence>
<dbReference type="OrthoDB" id="5588846at2759"/>
<dbReference type="NCBIfam" id="TIGR00756">
    <property type="entry name" value="PPR"/>
    <property type="match status" value="8"/>
</dbReference>
<organism evidence="5 6">
    <name type="scientific">Sorghum bicolor</name>
    <name type="common">Sorghum</name>
    <name type="synonym">Sorghum vulgare</name>
    <dbReference type="NCBI Taxonomy" id="4558"/>
    <lineage>
        <taxon>Eukaryota</taxon>
        <taxon>Viridiplantae</taxon>
        <taxon>Streptophyta</taxon>
        <taxon>Embryophyta</taxon>
        <taxon>Tracheophyta</taxon>
        <taxon>Spermatophyta</taxon>
        <taxon>Magnoliopsida</taxon>
        <taxon>Liliopsida</taxon>
        <taxon>Poales</taxon>
        <taxon>Poaceae</taxon>
        <taxon>PACMAD clade</taxon>
        <taxon>Panicoideae</taxon>
        <taxon>Andropogonodae</taxon>
        <taxon>Andropogoneae</taxon>
        <taxon>Sorghinae</taxon>
        <taxon>Sorghum</taxon>
    </lineage>
</organism>
<evidence type="ECO:0000313" key="6">
    <source>
        <dbReference type="Proteomes" id="UP000807115"/>
    </source>
</evidence>
<gene>
    <name evidence="5" type="ORF">BDA96_02G191200</name>
</gene>
<feature type="compositionally biased region" description="Basic residues" evidence="4">
    <location>
        <begin position="783"/>
        <end position="795"/>
    </location>
</feature>
<evidence type="ECO:0000256" key="4">
    <source>
        <dbReference type="SAM" id="MobiDB-lite"/>
    </source>
</evidence>
<dbReference type="PROSITE" id="PS51375">
    <property type="entry name" value="PPR"/>
    <property type="match status" value="7"/>
</dbReference>
<feature type="compositionally biased region" description="Basic residues" evidence="4">
    <location>
        <begin position="33"/>
        <end position="42"/>
    </location>
</feature>
<accession>A0A921RNT2</accession>
<protein>
    <recommendedName>
        <fullName evidence="7">Pentacotripeptide-repeat region of PRORP domain-containing protein</fullName>
    </recommendedName>
</protein>
<dbReference type="PANTHER" id="PTHR47931:SF2">
    <property type="entry name" value="OS01G0228400 PROTEIN"/>
    <property type="match status" value="1"/>
</dbReference>
<feature type="region of interest" description="Disordered" evidence="4">
    <location>
        <begin position="33"/>
        <end position="64"/>
    </location>
</feature>
<dbReference type="InterPro" id="IPR011990">
    <property type="entry name" value="TPR-like_helical_dom_sf"/>
</dbReference>
<reference evidence="5" key="1">
    <citation type="journal article" date="2019" name="BMC Genomics">
        <title>A new reference genome for Sorghum bicolor reveals high levels of sequence similarity between sweet and grain genotypes: implications for the genetics of sugar metabolism.</title>
        <authorList>
            <person name="Cooper E.A."/>
            <person name="Brenton Z.W."/>
            <person name="Flinn B.S."/>
            <person name="Jenkins J."/>
            <person name="Shu S."/>
            <person name="Flowers D."/>
            <person name="Luo F."/>
            <person name="Wang Y."/>
            <person name="Xia P."/>
            <person name="Barry K."/>
            <person name="Daum C."/>
            <person name="Lipzen A."/>
            <person name="Yoshinaga Y."/>
            <person name="Schmutz J."/>
            <person name="Saski C."/>
            <person name="Vermerris W."/>
            <person name="Kresovich S."/>
        </authorList>
    </citation>
    <scope>NUCLEOTIDE SEQUENCE</scope>
</reference>
<evidence type="ECO:0000256" key="3">
    <source>
        <dbReference type="PROSITE-ProRule" id="PRU00708"/>
    </source>
</evidence>
<sequence length="795" mass="89266">MHVHHRVLHLESFPFSYGAPASVEYRRRSKKLALHGRPRHQGWARAARASSSGGHGGAATGRRGASSSLALGALSAVLVAPPAVLVDCPGQPPAAFHVARPRCSAGRPRRSPRPATVLVPRPGWPPSWLTCRGEHRLLPVAGGGRRCGHEILLAGAGVLSHYPRGYCPLASLGSTHGGASDDVDEGGGEEVGQWDPPVSPFRAQREEPHQEEEEEDDEECEWLDLTSFLRSQEGVSDVCTTTAAMEEILAFARCPAAAGEQGFAEFMAGYCHRNLSEEEYMELMWRMSEEGLALGCAHLFRWLREKQPVPISPMAWLTAFVSLGRCHMADVILEIVARLPMERDFHEAVLYNAAISAVAYCRRYDGAWEVFELMEKNNVQPDHRTSAIMLNIMKKSKASAKDAWEFFQRMNRKGVNWSFDVGAALINIFCFDGLKKEALIIQLEMEKRGIASNTSIYETLMKAYCKSNQIEEAEGLFVEMKEKGLQATTTTYNILMDAYSRRLQTEVVESLLFEMQDLGIRPSAGSYNCLISAYGRQKKMSGKAEDAFLRMKREGIKPLSSSYNALLFAYAVNGLHEKAHTIYVDMKREGLKPTLETYTALLNTLRRAGDTEKLMETWKTMIDEKVGGTRVIFHVVLDCLAKHGLYLQARDVIYEFGKIGLKPTVMTYNILMNAYGRGGQHYKLPQLLKEMAALELKPDSITYSTVIYAYARVRDFSRAFYYHKQMVRSGQIPDPRSYRKLLNTLDVKAARKNIKDKSAIQGMIRGKSGLKPRKEKKDEFWKNRKKRSMLNHGHQ</sequence>
<dbReference type="InterPro" id="IPR002885">
    <property type="entry name" value="PPR_rpt"/>
</dbReference>
<proteinExistence type="predicted"/>
<dbReference type="Pfam" id="PF13041">
    <property type="entry name" value="PPR_2"/>
    <property type="match status" value="4"/>
</dbReference>
<feature type="repeat" description="PPR" evidence="3">
    <location>
        <begin position="347"/>
        <end position="381"/>
    </location>
</feature>
<feature type="repeat" description="PPR" evidence="3">
    <location>
        <begin position="488"/>
        <end position="522"/>
    </location>
</feature>
<dbReference type="EMBL" id="CM027681">
    <property type="protein sequence ID" value="KAG0543437.1"/>
    <property type="molecule type" value="Genomic_DNA"/>
</dbReference>
<name>A0A921RNT2_SORBI</name>
<keyword evidence="2" id="KW-0809">Transit peptide</keyword>